<comment type="similarity">
    <text evidence="2">Belongs to the NAF1 family.</text>
</comment>
<accession>A0A9W8A9R5</accession>
<sequence length="366" mass="40861">MDTKESPIECNIENAMQASRQAAEASQDKEGANTIADKNDDQKTNNAQPPPNQDISFGNEIEMDGYNSDSSLSSNSSGPSIININNNNSNDQLVYSDEEGEEPYKESDFITKHEISDPTIPEILLKEFPPEAKLEPLGRIHSIVEKIVVIERDAGADNSRILNEGTLVAFEDRHVLGAVFEVFGPIVRPLFSIRFNSADEIDREKCFIGRKMFFTMDQAQYLMVNQIQMIRATDASNHCDEEIGEDEMEFSDDEQEAQYKKMMKQKRRLEAHQKQLAKQQKQLEAAGSIGNTANAQQQGGNIISPGSLPTTVNANDAMGQQPQQSLPPQKQQQKQGTDILQKWGTGESGGRSLINYSELYEEDYGF</sequence>
<comment type="subcellular location">
    <subcellularLocation>
        <location evidence="1">Nucleus</location>
    </subcellularLocation>
</comment>
<evidence type="ECO:0000313" key="12">
    <source>
        <dbReference type="Proteomes" id="UP001150538"/>
    </source>
</evidence>
<dbReference type="Pfam" id="PF04410">
    <property type="entry name" value="Gar1"/>
    <property type="match status" value="1"/>
</dbReference>
<dbReference type="InterPro" id="IPR040309">
    <property type="entry name" value="Naf1"/>
</dbReference>
<evidence type="ECO:0000256" key="9">
    <source>
        <dbReference type="SAM" id="Coils"/>
    </source>
</evidence>
<evidence type="ECO:0000256" key="5">
    <source>
        <dbReference type="ARBA" id="ARBA00022552"/>
    </source>
</evidence>
<dbReference type="SUPFAM" id="SSF50447">
    <property type="entry name" value="Translation proteins"/>
    <property type="match status" value="1"/>
</dbReference>
<feature type="coiled-coil region" evidence="9">
    <location>
        <begin position="252"/>
        <end position="289"/>
    </location>
</feature>
<dbReference type="AlphaFoldDB" id="A0A9W8A9R5"/>
<organism evidence="11 12">
    <name type="scientific">Mycoemilia scoparia</name>
    <dbReference type="NCBI Taxonomy" id="417184"/>
    <lineage>
        <taxon>Eukaryota</taxon>
        <taxon>Fungi</taxon>
        <taxon>Fungi incertae sedis</taxon>
        <taxon>Zoopagomycota</taxon>
        <taxon>Kickxellomycotina</taxon>
        <taxon>Kickxellomycetes</taxon>
        <taxon>Kickxellales</taxon>
        <taxon>Kickxellaceae</taxon>
        <taxon>Mycoemilia</taxon>
    </lineage>
</organism>
<name>A0A9W8A9R5_9FUNG</name>
<evidence type="ECO:0000256" key="8">
    <source>
        <dbReference type="ARBA" id="ARBA00023242"/>
    </source>
</evidence>
<proteinExistence type="inferred from homology"/>
<dbReference type="InterPro" id="IPR007504">
    <property type="entry name" value="H/ACA_rnp_Gar1/Naf1"/>
</dbReference>
<evidence type="ECO:0000256" key="10">
    <source>
        <dbReference type="SAM" id="MobiDB-lite"/>
    </source>
</evidence>
<reference evidence="11" key="1">
    <citation type="submission" date="2022-07" db="EMBL/GenBank/DDBJ databases">
        <title>Phylogenomic reconstructions and comparative analyses of Kickxellomycotina fungi.</title>
        <authorList>
            <person name="Reynolds N.K."/>
            <person name="Stajich J.E."/>
            <person name="Barry K."/>
            <person name="Grigoriev I.V."/>
            <person name="Crous P."/>
            <person name="Smith M.E."/>
        </authorList>
    </citation>
    <scope>NUCLEOTIDE SEQUENCE</scope>
    <source>
        <strain evidence="11">NBRC 100468</strain>
    </source>
</reference>
<dbReference type="GO" id="GO:0003723">
    <property type="term" value="F:RNA binding"/>
    <property type="evidence" value="ECO:0007669"/>
    <property type="project" value="UniProtKB-KW"/>
</dbReference>
<keyword evidence="12" id="KW-1185">Reference proteome</keyword>
<gene>
    <name evidence="11" type="ORF">H4219_001374</name>
</gene>
<dbReference type="InterPro" id="IPR009000">
    <property type="entry name" value="Transl_B-barrel_sf"/>
</dbReference>
<feature type="compositionally biased region" description="Basic and acidic residues" evidence="10">
    <location>
        <begin position="26"/>
        <end position="43"/>
    </location>
</feature>
<evidence type="ECO:0000256" key="7">
    <source>
        <dbReference type="ARBA" id="ARBA00022884"/>
    </source>
</evidence>
<evidence type="ECO:0000256" key="6">
    <source>
        <dbReference type="ARBA" id="ARBA00022553"/>
    </source>
</evidence>
<dbReference type="Proteomes" id="UP001150538">
    <property type="component" value="Unassembled WGS sequence"/>
</dbReference>
<feature type="region of interest" description="Disordered" evidence="10">
    <location>
        <begin position="1"/>
        <end position="104"/>
    </location>
</feature>
<dbReference type="InterPro" id="IPR038664">
    <property type="entry name" value="Gar1/Naf1_Cbf5-bd_sf"/>
</dbReference>
<dbReference type="GO" id="GO:0006364">
    <property type="term" value="P:rRNA processing"/>
    <property type="evidence" value="ECO:0007669"/>
    <property type="project" value="UniProtKB-KW"/>
</dbReference>
<comment type="caution">
    <text evidence="11">The sequence shown here is derived from an EMBL/GenBank/DDBJ whole genome shotgun (WGS) entry which is preliminary data.</text>
</comment>
<dbReference type="GO" id="GO:0005732">
    <property type="term" value="C:sno(s)RNA-containing ribonucleoprotein complex"/>
    <property type="evidence" value="ECO:0007669"/>
    <property type="project" value="InterPro"/>
</dbReference>
<keyword evidence="8" id="KW-0539">Nucleus</keyword>
<feature type="compositionally biased region" description="Low complexity" evidence="10">
    <location>
        <begin position="67"/>
        <end position="90"/>
    </location>
</feature>
<keyword evidence="5" id="KW-0698">rRNA processing</keyword>
<evidence type="ECO:0000256" key="2">
    <source>
        <dbReference type="ARBA" id="ARBA00009801"/>
    </source>
</evidence>
<dbReference type="EMBL" id="JANBPU010000014">
    <property type="protein sequence ID" value="KAJ1920398.1"/>
    <property type="molecule type" value="Genomic_DNA"/>
</dbReference>
<keyword evidence="6" id="KW-0597">Phosphoprotein</keyword>
<evidence type="ECO:0000256" key="1">
    <source>
        <dbReference type="ARBA" id="ARBA00004123"/>
    </source>
</evidence>
<keyword evidence="7" id="KW-0694">RNA-binding</keyword>
<dbReference type="GO" id="GO:0001522">
    <property type="term" value="P:pseudouridine synthesis"/>
    <property type="evidence" value="ECO:0007669"/>
    <property type="project" value="InterPro"/>
</dbReference>
<feature type="region of interest" description="Disordered" evidence="10">
    <location>
        <begin position="295"/>
        <end position="354"/>
    </location>
</feature>
<evidence type="ECO:0000256" key="4">
    <source>
        <dbReference type="ARBA" id="ARBA00022517"/>
    </source>
</evidence>
<keyword evidence="9" id="KW-0175">Coiled coil</keyword>
<dbReference type="Gene3D" id="2.40.10.230">
    <property type="entry name" value="Probable tRNA pseudouridine synthase domain"/>
    <property type="match status" value="1"/>
</dbReference>
<dbReference type="GO" id="GO:0005634">
    <property type="term" value="C:nucleus"/>
    <property type="evidence" value="ECO:0007669"/>
    <property type="project" value="UniProtKB-SubCell"/>
</dbReference>
<dbReference type="PANTHER" id="PTHR31633:SF1">
    <property type="entry name" value="H_ACA RIBONUCLEOPROTEIN COMPLEX NON-CORE SUBUNIT NAF1"/>
    <property type="match status" value="1"/>
</dbReference>
<keyword evidence="4" id="KW-0690">Ribosome biogenesis</keyword>
<dbReference type="GO" id="GO:0000493">
    <property type="term" value="P:box H/ACA snoRNP assembly"/>
    <property type="evidence" value="ECO:0007669"/>
    <property type="project" value="InterPro"/>
</dbReference>
<feature type="compositionally biased region" description="Low complexity" evidence="10">
    <location>
        <begin position="320"/>
        <end position="335"/>
    </location>
</feature>
<evidence type="ECO:0000256" key="3">
    <source>
        <dbReference type="ARBA" id="ARBA00021438"/>
    </source>
</evidence>
<protein>
    <recommendedName>
        <fullName evidence="3">H/ACA ribonucleoprotein complex non-core subunit NAF1</fullName>
    </recommendedName>
</protein>
<dbReference type="PANTHER" id="PTHR31633">
    <property type="entry name" value="H/ACA RIBONUCLEOPROTEIN COMPLEX NON-CORE SUBUNIT NAF1"/>
    <property type="match status" value="1"/>
</dbReference>
<dbReference type="OrthoDB" id="21550at2759"/>
<evidence type="ECO:0000313" key="11">
    <source>
        <dbReference type="EMBL" id="KAJ1920398.1"/>
    </source>
</evidence>